<keyword evidence="2" id="KW-1133">Transmembrane helix</keyword>
<feature type="region of interest" description="Disordered" evidence="1">
    <location>
        <begin position="11"/>
        <end position="34"/>
    </location>
</feature>
<feature type="transmembrane region" description="Helical" evidence="2">
    <location>
        <begin position="41"/>
        <end position="65"/>
    </location>
</feature>
<feature type="compositionally biased region" description="Gly residues" evidence="1">
    <location>
        <begin position="20"/>
        <end position="29"/>
    </location>
</feature>
<name>A0ABQ0G2Y3_9PEZI</name>
<keyword evidence="4" id="KW-1185">Reference proteome</keyword>
<comment type="caution">
    <text evidence="3">The sequence shown here is derived from an EMBL/GenBank/DDBJ whole genome shotgun (WGS) entry which is preliminary data.</text>
</comment>
<evidence type="ECO:0000313" key="4">
    <source>
        <dbReference type="Proteomes" id="UP001628179"/>
    </source>
</evidence>
<dbReference type="GeneID" id="98173083"/>
<proteinExistence type="predicted"/>
<gene>
    <name evidence="3" type="ORF">MFIFM68171_02338</name>
</gene>
<accession>A0ABQ0G2Y3</accession>
<dbReference type="EMBL" id="BAAFSV010000001">
    <property type="protein sequence ID" value="GAB1312128.1"/>
    <property type="molecule type" value="Genomic_DNA"/>
</dbReference>
<keyword evidence="2" id="KW-0812">Transmembrane</keyword>
<evidence type="ECO:0000256" key="2">
    <source>
        <dbReference type="SAM" id="Phobius"/>
    </source>
</evidence>
<reference evidence="3 4" key="1">
    <citation type="submission" date="2024-09" db="EMBL/GenBank/DDBJ databases">
        <title>Itraconazole resistance in Madurella fahalii resulting from another homologue of gene encoding cytochrome P450 14-alpha sterol demethylase (CYP51).</title>
        <authorList>
            <person name="Yoshioka I."/>
            <person name="Fahal A.H."/>
            <person name="Kaneko S."/>
            <person name="Yaguchi T."/>
        </authorList>
    </citation>
    <scope>NUCLEOTIDE SEQUENCE [LARGE SCALE GENOMIC DNA]</scope>
    <source>
        <strain evidence="3 4">IFM 68171</strain>
    </source>
</reference>
<organism evidence="3 4">
    <name type="scientific">Madurella fahalii</name>
    <dbReference type="NCBI Taxonomy" id="1157608"/>
    <lineage>
        <taxon>Eukaryota</taxon>
        <taxon>Fungi</taxon>
        <taxon>Dikarya</taxon>
        <taxon>Ascomycota</taxon>
        <taxon>Pezizomycotina</taxon>
        <taxon>Sordariomycetes</taxon>
        <taxon>Sordariomycetidae</taxon>
        <taxon>Sordariales</taxon>
        <taxon>Sordariales incertae sedis</taxon>
        <taxon>Madurella</taxon>
    </lineage>
</organism>
<dbReference type="Proteomes" id="UP001628179">
    <property type="component" value="Unassembled WGS sequence"/>
</dbReference>
<dbReference type="RefSeq" id="XP_070913861.1">
    <property type="nucleotide sequence ID" value="XM_071057760.1"/>
</dbReference>
<protein>
    <submittedName>
        <fullName evidence="3">Uncharacterized protein</fullName>
    </submittedName>
</protein>
<evidence type="ECO:0000313" key="3">
    <source>
        <dbReference type="EMBL" id="GAB1312128.1"/>
    </source>
</evidence>
<feature type="compositionally biased region" description="Pro residues" evidence="1">
    <location>
        <begin position="139"/>
        <end position="148"/>
    </location>
</feature>
<evidence type="ECO:0000256" key="1">
    <source>
        <dbReference type="SAM" id="MobiDB-lite"/>
    </source>
</evidence>
<sequence length="148" mass="16439">MAPIDGHVPITLRSPKGRFRGGGGGGGSGSSSDSDQQLRKILLIIGVVVAGFVVLVITVTIYRHYLHEARKKSGVTKLKALWKTFRVITLLYFAEILIKDLFRSIKSRWKRRRGSSTQQETPEELRDNVNTAHHVEMLPPTPAPARLA</sequence>
<keyword evidence="2" id="KW-0472">Membrane</keyword>
<feature type="region of interest" description="Disordered" evidence="1">
    <location>
        <begin position="112"/>
        <end position="148"/>
    </location>
</feature>